<evidence type="ECO:0000313" key="6">
    <source>
        <dbReference type="EMBL" id="RWU12330.1"/>
    </source>
</evidence>
<keyword evidence="3" id="KW-0010">Activator</keyword>
<name>A0A443Z6A8_9GAMM</name>
<evidence type="ECO:0000256" key="1">
    <source>
        <dbReference type="ARBA" id="ARBA00023015"/>
    </source>
</evidence>
<feature type="domain" description="HTH araC/xylS-type" evidence="5">
    <location>
        <begin position="190"/>
        <end position="288"/>
    </location>
</feature>
<organism evidence="6 7">
    <name type="scientific">Pseudidiomarina gelatinasegens</name>
    <dbReference type="NCBI Taxonomy" id="2487740"/>
    <lineage>
        <taxon>Bacteria</taxon>
        <taxon>Pseudomonadati</taxon>
        <taxon>Pseudomonadota</taxon>
        <taxon>Gammaproteobacteria</taxon>
        <taxon>Alteromonadales</taxon>
        <taxon>Idiomarinaceae</taxon>
        <taxon>Pseudidiomarina</taxon>
    </lineage>
</organism>
<dbReference type="EMBL" id="RSFE01000002">
    <property type="protein sequence ID" value="RWU12330.1"/>
    <property type="molecule type" value="Genomic_DNA"/>
</dbReference>
<dbReference type="OrthoDB" id="9803764at2"/>
<evidence type="ECO:0000313" key="7">
    <source>
        <dbReference type="Proteomes" id="UP000288789"/>
    </source>
</evidence>
<dbReference type="InterPro" id="IPR037923">
    <property type="entry name" value="HTH-like"/>
</dbReference>
<sequence length="308" mass="34870">MSQPSSWPLPTGSSRVVLPLQLTRQLSRHPLTKHLYPLAYGHYVDALGHQVERLQHTDFLLIFCHRGQGWFRTQHADGSLEAGQLLLLPAGESHAYAASNEQPWSIYWAHFQGSAAAACMDFLELTAQQPVLTLSRWRQLIPVVTDLLNLQTQRHQFAAAVVAASLLQRIIVELPRLTSTMQAPAGFDLPALERFMYDNSHRDLSLDEFADFAGLSRFHFSKKFKQFTGTSPMRYFNQIRVKLACQLLDSSTDSIRQISQQLGFDDPYYFSRLFKKTMGISPQFYRESSVAKVLSQTDALSSSTNTKT</sequence>
<keyword evidence="2" id="KW-0238">DNA-binding</keyword>
<dbReference type="InterPro" id="IPR018060">
    <property type="entry name" value="HTH_AraC"/>
</dbReference>
<dbReference type="PANTHER" id="PTHR43280:SF30">
    <property type="entry name" value="MMSAB OPERON REGULATORY PROTEIN"/>
    <property type="match status" value="1"/>
</dbReference>
<keyword evidence="1" id="KW-0805">Transcription regulation</keyword>
<dbReference type="Gene3D" id="1.10.10.60">
    <property type="entry name" value="Homeodomain-like"/>
    <property type="match status" value="2"/>
</dbReference>
<reference evidence="6 7" key="1">
    <citation type="submission" date="2018-12" db="EMBL/GenBank/DDBJ databases">
        <authorList>
            <person name="Li A."/>
            <person name="Zhang M."/>
            <person name="Zhu H."/>
        </authorList>
    </citation>
    <scope>NUCLEOTIDE SEQUENCE [LARGE SCALE GENOMIC DNA]</scope>
    <source>
        <strain evidence="6 7">R04H25</strain>
    </source>
</reference>
<dbReference type="RefSeq" id="WP_128351696.1">
    <property type="nucleotide sequence ID" value="NZ_JBLXIM010000001.1"/>
</dbReference>
<gene>
    <name evidence="6" type="ORF">EGC76_03835</name>
</gene>
<comment type="caution">
    <text evidence="6">The sequence shown here is derived from an EMBL/GenBank/DDBJ whole genome shotgun (WGS) entry which is preliminary data.</text>
</comment>
<evidence type="ECO:0000256" key="3">
    <source>
        <dbReference type="ARBA" id="ARBA00023159"/>
    </source>
</evidence>
<dbReference type="Proteomes" id="UP000288789">
    <property type="component" value="Unassembled WGS sequence"/>
</dbReference>
<dbReference type="Pfam" id="PF12833">
    <property type="entry name" value="HTH_18"/>
    <property type="match status" value="1"/>
</dbReference>
<dbReference type="CDD" id="cd06986">
    <property type="entry name" value="cupin_MmsR-like_N"/>
    <property type="match status" value="1"/>
</dbReference>
<proteinExistence type="predicted"/>
<accession>A0A443Z6A8</accession>
<protein>
    <submittedName>
        <fullName evidence="6">AraC family transcriptional regulator</fullName>
    </submittedName>
</protein>
<dbReference type="SUPFAM" id="SSF46689">
    <property type="entry name" value="Homeodomain-like"/>
    <property type="match status" value="2"/>
</dbReference>
<dbReference type="SMART" id="SM00342">
    <property type="entry name" value="HTH_ARAC"/>
    <property type="match status" value="1"/>
</dbReference>
<dbReference type="SUPFAM" id="SSF51215">
    <property type="entry name" value="Regulatory protein AraC"/>
    <property type="match status" value="1"/>
</dbReference>
<dbReference type="PROSITE" id="PS01124">
    <property type="entry name" value="HTH_ARAC_FAMILY_2"/>
    <property type="match status" value="1"/>
</dbReference>
<evidence type="ECO:0000259" key="5">
    <source>
        <dbReference type="PROSITE" id="PS01124"/>
    </source>
</evidence>
<dbReference type="InterPro" id="IPR018062">
    <property type="entry name" value="HTH_AraC-typ_CS"/>
</dbReference>
<dbReference type="Gene3D" id="2.60.120.280">
    <property type="entry name" value="Regulatory protein AraC"/>
    <property type="match status" value="1"/>
</dbReference>
<dbReference type="Pfam" id="PF02311">
    <property type="entry name" value="AraC_binding"/>
    <property type="match status" value="1"/>
</dbReference>
<dbReference type="PANTHER" id="PTHR43280">
    <property type="entry name" value="ARAC-FAMILY TRANSCRIPTIONAL REGULATOR"/>
    <property type="match status" value="1"/>
</dbReference>
<dbReference type="InterPro" id="IPR009057">
    <property type="entry name" value="Homeodomain-like_sf"/>
</dbReference>
<dbReference type="PROSITE" id="PS00041">
    <property type="entry name" value="HTH_ARAC_FAMILY_1"/>
    <property type="match status" value="1"/>
</dbReference>
<dbReference type="PRINTS" id="PR00032">
    <property type="entry name" value="HTHARAC"/>
</dbReference>
<dbReference type="AlphaFoldDB" id="A0A443Z6A8"/>
<evidence type="ECO:0000256" key="2">
    <source>
        <dbReference type="ARBA" id="ARBA00023125"/>
    </source>
</evidence>
<dbReference type="GO" id="GO:0043565">
    <property type="term" value="F:sequence-specific DNA binding"/>
    <property type="evidence" value="ECO:0007669"/>
    <property type="project" value="InterPro"/>
</dbReference>
<keyword evidence="7" id="KW-1185">Reference proteome</keyword>
<evidence type="ECO:0000256" key="4">
    <source>
        <dbReference type="ARBA" id="ARBA00023163"/>
    </source>
</evidence>
<dbReference type="InterPro" id="IPR003313">
    <property type="entry name" value="AraC-bd"/>
</dbReference>
<dbReference type="InterPro" id="IPR020449">
    <property type="entry name" value="Tscrpt_reg_AraC-type_HTH"/>
</dbReference>
<dbReference type="GO" id="GO:0003700">
    <property type="term" value="F:DNA-binding transcription factor activity"/>
    <property type="evidence" value="ECO:0007669"/>
    <property type="project" value="InterPro"/>
</dbReference>
<keyword evidence="4" id="KW-0804">Transcription</keyword>